<dbReference type="Pfam" id="PF11185">
    <property type="entry name" value="DUF2971"/>
    <property type="match status" value="1"/>
</dbReference>
<keyword evidence="2" id="KW-1185">Reference proteome</keyword>
<dbReference type="EMBL" id="CP074676">
    <property type="protein sequence ID" value="QVL21021.1"/>
    <property type="molecule type" value="Genomic_DNA"/>
</dbReference>
<dbReference type="InterPro" id="IPR021352">
    <property type="entry name" value="DUF2971"/>
</dbReference>
<dbReference type="Proteomes" id="UP000678154">
    <property type="component" value="Chromosome"/>
</dbReference>
<organism evidence="1 2">
    <name type="scientific">Pseudomonas qingdaonensis</name>
    <dbReference type="NCBI Taxonomy" id="2056231"/>
    <lineage>
        <taxon>Bacteria</taxon>
        <taxon>Pseudomonadati</taxon>
        <taxon>Pseudomonadota</taxon>
        <taxon>Gammaproteobacteria</taxon>
        <taxon>Pseudomonadales</taxon>
        <taxon>Pseudomonadaceae</taxon>
        <taxon>Pseudomonas</taxon>
    </lineage>
</organism>
<name>A0ABX8DXG0_9PSED</name>
<evidence type="ECO:0000313" key="1">
    <source>
        <dbReference type="EMBL" id="QVL21021.1"/>
    </source>
</evidence>
<gene>
    <name evidence="1" type="ORF">KH389_10750</name>
</gene>
<accession>A0ABX8DXG0</accession>
<proteinExistence type="predicted"/>
<reference evidence="1 2" key="1">
    <citation type="journal article" date="2016" name="J. Hazard. Mater.">
        <title>A newly isolated Pseudomonas putida S-1 strain for batch-mode-propanethiol degradation and continuous treatment of propanethiol-containing waste gas.</title>
        <authorList>
            <person name="Chen D.Z."/>
            <person name="Sun Y.M."/>
            <person name="Han L.M."/>
            <person name="Chen J."/>
            <person name="Ye J.X."/>
            <person name="Chen J.M."/>
        </authorList>
    </citation>
    <scope>NUCLEOTIDE SEQUENCE [LARGE SCALE GENOMIC DNA]</scope>
    <source>
        <strain evidence="1 2">S-1</strain>
    </source>
</reference>
<sequence>MTVKRVYHFCNAKYGLENLEKQRLKVATILDLNDPFEFSCNHQSDKEVRAAFQKIKKDAAENFGLICFSARYSNPVQWAHYADKHQGLCLGFDVNEDDLMKVNYRSSRLKLSPTDFLDPAAFKRWMEAYASTKYLHWKYEQEYRVFVDISRLNRAGLMFQAIDNRIKLRQVIVGSRSVVTRKRVGDALRGFDYHVEAFKVRAAFSTFSMVRNKDETLWL</sequence>
<evidence type="ECO:0000313" key="2">
    <source>
        <dbReference type="Proteomes" id="UP000678154"/>
    </source>
</evidence>
<dbReference type="GeneID" id="87480727"/>
<dbReference type="RefSeq" id="WP_213607331.1">
    <property type="nucleotide sequence ID" value="NZ_CP074676.1"/>
</dbReference>
<protein>
    <submittedName>
        <fullName evidence="1">DUF2971 domain-containing protein</fullName>
    </submittedName>
</protein>